<dbReference type="EMBL" id="CAJJDN010000087">
    <property type="protein sequence ID" value="CAD8106621.1"/>
    <property type="molecule type" value="Genomic_DNA"/>
</dbReference>
<organism evidence="1 2">
    <name type="scientific">Paramecium sonneborni</name>
    <dbReference type="NCBI Taxonomy" id="65129"/>
    <lineage>
        <taxon>Eukaryota</taxon>
        <taxon>Sar</taxon>
        <taxon>Alveolata</taxon>
        <taxon>Ciliophora</taxon>
        <taxon>Intramacronucleata</taxon>
        <taxon>Oligohymenophorea</taxon>
        <taxon>Peniculida</taxon>
        <taxon>Parameciidae</taxon>
        <taxon>Paramecium</taxon>
    </lineage>
</organism>
<dbReference type="Proteomes" id="UP000692954">
    <property type="component" value="Unassembled WGS sequence"/>
</dbReference>
<dbReference type="AlphaFoldDB" id="A0A8S1PUE8"/>
<accession>A0A8S1PUE8</accession>
<reference evidence="1" key="1">
    <citation type="submission" date="2021-01" db="EMBL/GenBank/DDBJ databases">
        <authorList>
            <consortium name="Genoscope - CEA"/>
            <person name="William W."/>
        </authorList>
    </citation>
    <scope>NUCLEOTIDE SEQUENCE</scope>
</reference>
<comment type="caution">
    <text evidence="1">The sequence shown here is derived from an EMBL/GenBank/DDBJ whole genome shotgun (WGS) entry which is preliminary data.</text>
</comment>
<evidence type="ECO:0000313" key="2">
    <source>
        <dbReference type="Proteomes" id="UP000692954"/>
    </source>
</evidence>
<keyword evidence="2" id="KW-1185">Reference proteome</keyword>
<gene>
    <name evidence="1" type="ORF">PSON_ATCC_30995.1.T0870074</name>
</gene>
<sequence length="46" mass="5541">MNSITNKKNSSLLSQLQYINLKQLQKKIFSELLFHFLKKQEPRFKS</sequence>
<protein>
    <submittedName>
        <fullName evidence="1">Uncharacterized protein</fullName>
    </submittedName>
</protein>
<evidence type="ECO:0000313" key="1">
    <source>
        <dbReference type="EMBL" id="CAD8106621.1"/>
    </source>
</evidence>
<name>A0A8S1PUE8_9CILI</name>
<proteinExistence type="predicted"/>